<sequence>MSVLARRTVQGLAALALAGGLALSAPAPAQAGVLDCTGFLSDHGYIVGPNVYLACTEALEWNGHVKCFDRLVSIRVDPDHADEACFLV</sequence>
<dbReference type="EMBL" id="FNGF01000002">
    <property type="protein sequence ID" value="SDK94841.1"/>
    <property type="molecule type" value="Genomic_DNA"/>
</dbReference>
<keyword evidence="3" id="KW-1185">Reference proteome</keyword>
<accession>A0A1G9G2H4</accession>
<keyword evidence="1" id="KW-0732">Signal</keyword>
<protein>
    <submittedName>
        <fullName evidence="2">Uncharacterized protein</fullName>
    </submittedName>
</protein>
<organism evidence="2 3">
    <name type="scientific">Glycomyces sambucus</name>
    <dbReference type="NCBI Taxonomy" id="380244"/>
    <lineage>
        <taxon>Bacteria</taxon>
        <taxon>Bacillati</taxon>
        <taxon>Actinomycetota</taxon>
        <taxon>Actinomycetes</taxon>
        <taxon>Glycomycetales</taxon>
        <taxon>Glycomycetaceae</taxon>
        <taxon>Glycomyces</taxon>
    </lineage>
</organism>
<proteinExistence type="predicted"/>
<dbReference type="RefSeq" id="WP_176953274.1">
    <property type="nucleotide sequence ID" value="NZ_FNGF01000002.1"/>
</dbReference>
<dbReference type="InterPro" id="IPR006311">
    <property type="entry name" value="TAT_signal"/>
</dbReference>
<dbReference type="AlphaFoldDB" id="A0A1G9G2H4"/>
<evidence type="ECO:0000313" key="3">
    <source>
        <dbReference type="Proteomes" id="UP000198662"/>
    </source>
</evidence>
<name>A0A1G9G2H4_9ACTN</name>
<dbReference type="Proteomes" id="UP000198662">
    <property type="component" value="Unassembled WGS sequence"/>
</dbReference>
<feature type="signal peptide" evidence="1">
    <location>
        <begin position="1"/>
        <end position="31"/>
    </location>
</feature>
<evidence type="ECO:0000256" key="1">
    <source>
        <dbReference type="SAM" id="SignalP"/>
    </source>
</evidence>
<evidence type="ECO:0000313" key="2">
    <source>
        <dbReference type="EMBL" id="SDK94841.1"/>
    </source>
</evidence>
<reference evidence="3" key="1">
    <citation type="submission" date="2016-10" db="EMBL/GenBank/DDBJ databases">
        <authorList>
            <person name="Varghese N."/>
            <person name="Submissions S."/>
        </authorList>
    </citation>
    <scope>NUCLEOTIDE SEQUENCE [LARGE SCALE GENOMIC DNA]</scope>
    <source>
        <strain evidence="3">CGMCC 4.3147</strain>
    </source>
</reference>
<gene>
    <name evidence="2" type="ORF">SAMN05216298_2172</name>
</gene>
<dbReference type="PROSITE" id="PS51318">
    <property type="entry name" value="TAT"/>
    <property type="match status" value="1"/>
</dbReference>
<feature type="chain" id="PRO_5011684226" evidence="1">
    <location>
        <begin position="32"/>
        <end position="88"/>
    </location>
</feature>